<dbReference type="SUPFAM" id="SSF48403">
    <property type="entry name" value="Ankyrin repeat"/>
    <property type="match status" value="1"/>
</dbReference>
<dbReference type="InterPro" id="IPR036770">
    <property type="entry name" value="Ankyrin_rpt-contain_sf"/>
</dbReference>
<evidence type="ECO:0000259" key="4">
    <source>
        <dbReference type="PROSITE" id="PS50181"/>
    </source>
</evidence>
<reference evidence="5" key="2">
    <citation type="submission" date="2023-05" db="EMBL/GenBank/DDBJ databases">
        <authorList>
            <consortium name="Lawrence Berkeley National Laboratory"/>
            <person name="Steindorff A."/>
            <person name="Hensen N."/>
            <person name="Bonometti L."/>
            <person name="Westerberg I."/>
            <person name="Brannstrom I.O."/>
            <person name="Guillou S."/>
            <person name="Cros-Aarteil S."/>
            <person name="Calhoun S."/>
            <person name="Haridas S."/>
            <person name="Kuo A."/>
            <person name="Mondo S."/>
            <person name="Pangilinan J."/>
            <person name="Riley R."/>
            <person name="Labutti K."/>
            <person name="Andreopoulos B."/>
            <person name="Lipzen A."/>
            <person name="Chen C."/>
            <person name="Yanf M."/>
            <person name="Daum C."/>
            <person name="Ng V."/>
            <person name="Clum A."/>
            <person name="Ohm R."/>
            <person name="Martin F."/>
            <person name="Silar P."/>
            <person name="Natvig D."/>
            <person name="Lalanne C."/>
            <person name="Gautier V."/>
            <person name="Ament-Velasquez S.L."/>
            <person name="Kruys A."/>
            <person name="Hutchinson M.I."/>
            <person name="Powell A.J."/>
            <person name="Barry K."/>
            <person name="Miller A.N."/>
            <person name="Grigoriev I.V."/>
            <person name="Debuchy R."/>
            <person name="Gladieux P."/>
            <person name="Thoren M.H."/>
            <person name="Johannesson H."/>
        </authorList>
    </citation>
    <scope>NUCLEOTIDE SEQUENCE</scope>
    <source>
        <strain evidence="5">CBS 315.58</strain>
    </source>
</reference>
<dbReference type="SUPFAM" id="SSF81383">
    <property type="entry name" value="F-box domain"/>
    <property type="match status" value="1"/>
</dbReference>
<dbReference type="Pfam" id="PF12937">
    <property type="entry name" value="F-box-like"/>
    <property type="match status" value="1"/>
</dbReference>
<evidence type="ECO:0000313" key="5">
    <source>
        <dbReference type="EMBL" id="KAK4198744.1"/>
    </source>
</evidence>
<feature type="repeat" description="ANK" evidence="3">
    <location>
        <begin position="551"/>
        <end position="590"/>
    </location>
</feature>
<dbReference type="InterPro" id="IPR002110">
    <property type="entry name" value="Ankyrin_rpt"/>
</dbReference>
<dbReference type="PANTHER" id="PTHR24173:SF74">
    <property type="entry name" value="ANKYRIN REPEAT DOMAIN-CONTAINING PROTEIN 16"/>
    <property type="match status" value="1"/>
</dbReference>
<evidence type="ECO:0000256" key="1">
    <source>
        <dbReference type="ARBA" id="ARBA00022737"/>
    </source>
</evidence>
<dbReference type="Pfam" id="PF00023">
    <property type="entry name" value="Ank"/>
    <property type="match status" value="2"/>
</dbReference>
<dbReference type="InterPro" id="IPR036047">
    <property type="entry name" value="F-box-like_dom_sf"/>
</dbReference>
<accession>A0AAN7ATN9</accession>
<organism evidence="5 6">
    <name type="scientific">Triangularia verruculosa</name>
    <dbReference type="NCBI Taxonomy" id="2587418"/>
    <lineage>
        <taxon>Eukaryota</taxon>
        <taxon>Fungi</taxon>
        <taxon>Dikarya</taxon>
        <taxon>Ascomycota</taxon>
        <taxon>Pezizomycotina</taxon>
        <taxon>Sordariomycetes</taxon>
        <taxon>Sordariomycetidae</taxon>
        <taxon>Sordariales</taxon>
        <taxon>Podosporaceae</taxon>
        <taxon>Triangularia</taxon>
    </lineage>
</organism>
<evidence type="ECO:0000256" key="3">
    <source>
        <dbReference type="PROSITE-ProRule" id="PRU00023"/>
    </source>
</evidence>
<evidence type="ECO:0000256" key="2">
    <source>
        <dbReference type="ARBA" id="ARBA00023043"/>
    </source>
</evidence>
<dbReference type="SMART" id="SM00248">
    <property type="entry name" value="ANK"/>
    <property type="match status" value="8"/>
</dbReference>
<dbReference type="PROSITE" id="PS50297">
    <property type="entry name" value="ANK_REP_REGION"/>
    <property type="match status" value="2"/>
</dbReference>
<dbReference type="Proteomes" id="UP001303160">
    <property type="component" value="Unassembled WGS sequence"/>
</dbReference>
<dbReference type="PROSITE" id="PS50088">
    <property type="entry name" value="ANK_REPEAT"/>
    <property type="match status" value="3"/>
</dbReference>
<feature type="repeat" description="ANK" evidence="3">
    <location>
        <begin position="591"/>
        <end position="617"/>
    </location>
</feature>
<dbReference type="Gene3D" id="1.25.40.20">
    <property type="entry name" value="Ankyrin repeat-containing domain"/>
    <property type="match status" value="2"/>
</dbReference>
<dbReference type="Pfam" id="PF12796">
    <property type="entry name" value="Ank_2"/>
    <property type="match status" value="1"/>
</dbReference>
<dbReference type="InterPro" id="IPR001810">
    <property type="entry name" value="F-box_dom"/>
</dbReference>
<evidence type="ECO:0000313" key="6">
    <source>
        <dbReference type="Proteomes" id="UP001303160"/>
    </source>
</evidence>
<reference evidence="5" key="1">
    <citation type="journal article" date="2023" name="Mol. Phylogenet. Evol.">
        <title>Genome-scale phylogeny and comparative genomics of the fungal order Sordariales.</title>
        <authorList>
            <person name="Hensen N."/>
            <person name="Bonometti L."/>
            <person name="Westerberg I."/>
            <person name="Brannstrom I.O."/>
            <person name="Guillou S."/>
            <person name="Cros-Aarteil S."/>
            <person name="Calhoun S."/>
            <person name="Haridas S."/>
            <person name="Kuo A."/>
            <person name="Mondo S."/>
            <person name="Pangilinan J."/>
            <person name="Riley R."/>
            <person name="LaButti K."/>
            <person name="Andreopoulos B."/>
            <person name="Lipzen A."/>
            <person name="Chen C."/>
            <person name="Yan M."/>
            <person name="Daum C."/>
            <person name="Ng V."/>
            <person name="Clum A."/>
            <person name="Steindorff A."/>
            <person name="Ohm R.A."/>
            <person name="Martin F."/>
            <person name="Silar P."/>
            <person name="Natvig D.O."/>
            <person name="Lalanne C."/>
            <person name="Gautier V."/>
            <person name="Ament-Velasquez S.L."/>
            <person name="Kruys A."/>
            <person name="Hutchinson M.I."/>
            <person name="Powell A.J."/>
            <person name="Barry K."/>
            <person name="Miller A.N."/>
            <person name="Grigoriev I.V."/>
            <person name="Debuchy R."/>
            <person name="Gladieux P."/>
            <person name="Hiltunen Thoren M."/>
            <person name="Johannesson H."/>
        </authorList>
    </citation>
    <scope>NUCLEOTIDE SEQUENCE</scope>
    <source>
        <strain evidence="5">CBS 315.58</strain>
    </source>
</reference>
<keyword evidence="6" id="KW-1185">Reference proteome</keyword>
<protein>
    <submittedName>
        <fullName evidence="5">Ankyrin</fullName>
    </submittedName>
</protein>
<keyword evidence="1" id="KW-0677">Repeat</keyword>
<dbReference type="EMBL" id="MU863941">
    <property type="protein sequence ID" value="KAK4198744.1"/>
    <property type="molecule type" value="Genomic_DNA"/>
</dbReference>
<gene>
    <name evidence="5" type="ORF">QBC40DRAFT_89420</name>
</gene>
<proteinExistence type="predicted"/>
<feature type="repeat" description="ANK" evidence="3">
    <location>
        <begin position="150"/>
        <end position="182"/>
    </location>
</feature>
<name>A0AAN7ATN9_9PEZI</name>
<keyword evidence="2 3" id="KW-0040">ANK repeat</keyword>
<comment type="caution">
    <text evidence="5">The sequence shown here is derived from an EMBL/GenBank/DDBJ whole genome shotgun (WGS) entry which is preliminary data.</text>
</comment>
<feature type="domain" description="F-box" evidence="4">
    <location>
        <begin position="49"/>
        <end position="85"/>
    </location>
</feature>
<dbReference type="AlphaFoldDB" id="A0AAN7ATN9"/>
<dbReference type="PANTHER" id="PTHR24173">
    <property type="entry name" value="ANKYRIN REPEAT CONTAINING"/>
    <property type="match status" value="1"/>
</dbReference>
<sequence length="809" mass="90486">MENSRVSRLHPDLAGYLELRKHEYNMMYDRWANEPQPCDEPPPHWPPQRCMLNRLPHELPLLIFRYLYQADLFHLALACHHLANLAIPVLYSRDIAEFDCLSLRWACTFGILGTLDRALRYGASVNHRFEHGTALGCAWVLRDTTFHECALNTPLKLAIFTDDVVMVRILCEEGVHVNVPDTFSPNCTVYRLQALCPLHHAIRTPDMYVPPGVQPGNPRIVRYLLDAGADPNQYSTRAWSTSEFRHAVPLLPLVLAMQSDVPVETVRLLLERGADPMLEGQYDGCHAVEHRKSTGITTSATTLVRRVFTRGEGVSATALKICLVSKDPAVWQFNHEKVRLLLQYGAALEAQHMVARFACNRGTPSEADKKTLELLKVFVLSLSEPNGLDMVGFAQREVSPFLTVIRLADRWVTHASFLNDRAPHIIEFLEITTALLTRLGEVCAKDGESSLGRNLSIVDMKDSSSTYDPGWETSDLTALRWLCMPFRFLGSATLIAPLLREGADMNKPDSEGMTPLHFAAMFASGHRLRTLVEFLGGPEVSGLAIDARDITGWTPLHFACFFGLSTQLEEQVEAARLLLDNGADIHAQAIGGWTPLSLAVKNANLELVRFLLERGAQQKDMFGPPGHESLRGKMFFCRCLEQNTSDWTTWRFTGKISTRVNQLRHFAATAGAGDDEFICPPSPPLPLPRHMRKDKAMIDSLRAANVSYEHETLSLLNPFIGNSPALDSWGELVRNNAEEYADQVLHNLADQQSADATRQAFLCSFEGRFYNRPPTSSILCVRMCHIGEDTDDYDEADGTDGGGWFPPDD</sequence>
<dbReference type="PROSITE" id="PS50181">
    <property type="entry name" value="FBOX"/>
    <property type="match status" value="1"/>
</dbReference>